<dbReference type="EMBL" id="JAVYJV010000001">
    <property type="protein sequence ID" value="KAK4379433.1"/>
    <property type="molecule type" value="Genomic_DNA"/>
</dbReference>
<name>A0AAE1VQS2_9SOLA</name>
<evidence type="ECO:0000313" key="1">
    <source>
        <dbReference type="EMBL" id="KAK4379433.1"/>
    </source>
</evidence>
<gene>
    <name evidence="1" type="ORF">RND71_001295</name>
</gene>
<protein>
    <submittedName>
        <fullName evidence="1">Uncharacterized protein</fullName>
    </submittedName>
</protein>
<keyword evidence="2" id="KW-1185">Reference proteome</keyword>
<dbReference type="Proteomes" id="UP001291623">
    <property type="component" value="Unassembled WGS sequence"/>
</dbReference>
<sequence length="130" mass="15240">MVIEENPVNNGGTLNTCLNASQESRTHSFVYSNIGRPKMSSSNSPLVQDSYNYDKSIDQHLAEEINKTIRLIQEWTISNANQFFSFLGQWHRLFWIRYGQKDMEKSERTTKLHMLIPYIEVRGRNISQNR</sequence>
<reference evidence="1" key="1">
    <citation type="submission" date="2023-12" db="EMBL/GenBank/DDBJ databases">
        <title>Genome assembly of Anisodus tanguticus.</title>
        <authorList>
            <person name="Wang Y.-J."/>
        </authorList>
    </citation>
    <scope>NUCLEOTIDE SEQUENCE</scope>
    <source>
        <strain evidence="1">KB-2021</strain>
        <tissue evidence="1">Leaf</tissue>
    </source>
</reference>
<dbReference type="AlphaFoldDB" id="A0AAE1VQS2"/>
<proteinExistence type="predicted"/>
<accession>A0AAE1VQS2</accession>
<evidence type="ECO:0000313" key="2">
    <source>
        <dbReference type="Proteomes" id="UP001291623"/>
    </source>
</evidence>
<organism evidence="1 2">
    <name type="scientific">Anisodus tanguticus</name>
    <dbReference type="NCBI Taxonomy" id="243964"/>
    <lineage>
        <taxon>Eukaryota</taxon>
        <taxon>Viridiplantae</taxon>
        <taxon>Streptophyta</taxon>
        <taxon>Embryophyta</taxon>
        <taxon>Tracheophyta</taxon>
        <taxon>Spermatophyta</taxon>
        <taxon>Magnoliopsida</taxon>
        <taxon>eudicotyledons</taxon>
        <taxon>Gunneridae</taxon>
        <taxon>Pentapetalae</taxon>
        <taxon>asterids</taxon>
        <taxon>lamiids</taxon>
        <taxon>Solanales</taxon>
        <taxon>Solanaceae</taxon>
        <taxon>Solanoideae</taxon>
        <taxon>Hyoscyameae</taxon>
        <taxon>Anisodus</taxon>
    </lineage>
</organism>
<comment type="caution">
    <text evidence="1">The sequence shown here is derived from an EMBL/GenBank/DDBJ whole genome shotgun (WGS) entry which is preliminary data.</text>
</comment>